<dbReference type="InterPro" id="IPR047799">
    <property type="entry name" value="T9SS_OM_PorV"/>
</dbReference>
<dbReference type="AlphaFoldDB" id="A0A4R5F4L2"/>
<sequence>MKKILLLFIFLFVISFTKAQDRVINPGVPFLLVAADARAAGMADVGVATSADAFSQQWNPAKYAFATDQKGFSVSYTPYLTDLVNDISLGQLTYYQKLNERSAFAGSLRYFGLGEIELRENANDEPRFVSPNEFAIDGSYSLKLSEKFSMAIAGRFINSNLKVASENNDASSASTFAVDVAGFYQSEEIAYNEFNGRWRAGFNIQNLGPKISYDNDDFNNNFLPANLKIGTGFDFILDDYNKVSLNVEFNKLLVPTPQIPVPKPATDLNGDGDTLDPGEPANDGTAKANNDYRAIGWTSGVFKSFGDAPDGFSEELKEVTYAVGAEYLYQDSFAMRLGYFHESPVKGAKQFFSLGAGFKYNVVKVDVSYLFSASKIKSPLENTLRFSLTFNFGDKYEEY</sequence>
<comment type="caution">
    <text evidence="3">The sequence shown here is derived from an EMBL/GenBank/DDBJ whole genome shotgun (WGS) entry which is preliminary data.</text>
</comment>
<evidence type="ECO:0000256" key="1">
    <source>
        <dbReference type="SAM" id="MobiDB-lite"/>
    </source>
</evidence>
<reference evidence="3 4" key="1">
    <citation type="submission" date="2019-03" db="EMBL/GenBank/DDBJ databases">
        <title>Novel species of Flavobacterium.</title>
        <authorList>
            <person name="Liu Q."/>
            <person name="Xin Y.-H."/>
        </authorList>
    </citation>
    <scope>NUCLEOTIDE SEQUENCE [LARGE SCALE GENOMIC DNA]</scope>
    <source>
        <strain evidence="3 4">LB3P52</strain>
    </source>
</reference>
<dbReference type="NCBIfam" id="NF033709">
    <property type="entry name" value="PorV_fam"/>
    <property type="match status" value="1"/>
</dbReference>
<gene>
    <name evidence="3" type="primary">porV</name>
    <name evidence="3" type="ORF">E0I26_13225</name>
</gene>
<feature type="domain" description="Type IX secretion system protein PorV" evidence="2">
    <location>
        <begin position="18"/>
        <end position="258"/>
    </location>
</feature>
<feature type="region of interest" description="Disordered" evidence="1">
    <location>
        <begin position="262"/>
        <end position="287"/>
    </location>
</feature>
<evidence type="ECO:0000313" key="3">
    <source>
        <dbReference type="EMBL" id="TDE42432.1"/>
    </source>
</evidence>
<organism evidence="3 4">
    <name type="scientific">Flavobacterium rhamnosiphilum</name>
    <dbReference type="NCBI Taxonomy" id="2541724"/>
    <lineage>
        <taxon>Bacteria</taxon>
        <taxon>Pseudomonadati</taxon>
        <taxon>Bacteroidota</taxon>
        <taxon>Flavobacteriia</taxon>
        <taxon>Flavobacteriales</taxon>
        <taxon>Flavobacteriaceae</taxon>
        <taxon>Flavobacterium</taxon>
    </lineage>
</organism>
<dbReference type="InterPro" id="IPR045741">
    <property type="entry name" value="PorV"/>
</dbReference>
<protein>
    <submittedName>
        <fullName evidence="3">Type IX secretion system outer membrane channel protein PorV</fullName>
    </submittedName>
</protein>
<keyword evidence="4" id="KW-1185">Reference proteome</keyword>
<dbReference type="NCBIfam" id="NF033710">
    <property type="entry name" value="T9SS_OM_PorV"/>
    <property type="match status" value="1"/>
</dbReference>
<dbReference type="EMBL" id="SMLG01000011">
    <property type="protein sequence ID" value="TDE42432.1"/>
    <property type="molecule type" value="Genomic_DNA"/>
</dbReference>
<accession>A0A4R5F4L2</accession>
<evidence type="ECO:0000313" key="4">
    <source>
        <dbReference type="Proteomes" id="UP000294814"/>
    </source>
</evidence>
<name>A0A4R5F4L2_9FLAO</name>
<dbReference type="Pfam" id="PF19572">
    <property type="entry name" value="PorV"/>
    <property type="match status" value="1"/>
</dbReference>
<dbReference type="OrthoDB" id="9758448at2"/>
<proteinExistence type="predicted"/>
<dbReference type="Gene3D" id="2.40.160.60">
    <property type="entry name" value="Outer membrane protein transport protein (OMPP1/FadL/TodX)"/>
    <property type="match status" value="2"/>
</dbReference>
<dbReference type="RefSeq" id="WP_131916941.1">
    <property type="nucleotide sequence ID" value="NZ_SMLG01000011.1"/>
</dbReference>
<evidence type="ECO:0000259" key="2">
    <source>
        <dbReference type="Pfam" id="PF19572"/>
    </source>
</evidence>
<dbReference type="Proteomes" id="UP000294814">
    <property type="component" value="Unassembled WGS sequence"/>
</dbReference>